<sequence>MAVNVWKIQCERVCLGANPVYWLQQSIAGSPTSGPEIAAPARWDSHRIAGAVPCGRQEAPPSPGCRLPSSTPSGARAMKAVVYLQESFCDRHLSGIEMEARALAARYGYSVARTVVECETDTLSWLLVKAKALNVDVIVTPTMQHIQHRANDVLTRCDLLIVYPKRFVPRGTRLALSEYR</sequence>
<dbReference type="STRING" id="1127134.NOCYR_1627"/>
<keyword evidence="2" id="KW-1185">Reference proteome</keyword>
<dbReference type="EMBL" id="FO082843">
    <property type="protein sequence ID" value="CCF62416.1"/>
    <property type="molecule type" value="Genomic_DNA"/>
</dbReference>
<dbReference type="AlphaFoldDB" id="H6RA11"/>
<evidence type="ECO:0000313" key="1">
    <source>
        <dbReference type="EMBL" id="CCF62416.1"/>
    </source>
</evidence>
<gene>
    <name evidence="1" type="ordered locus">NOCYR_1627</name>
</gene>
<dbReference type="eggNOG" id="ENOG5032AUH">
    <property type="taxonomic scope" value="Bacteria"/>
</dbReference>
<protein>
    <submittedName>
        <fullName evidence="1">Uncharacterized protein</fullName>
    </submittedName>
</protein>
<dbReference type="HOGENOM" id="CLU_1494759_0_0_11"/>
<dbReference type="Proteomes" id="UP000008190">
    <property type="component" value="Chromosome"/>
</dbReference>
<organism evidence="1 2">
    <name type="scientific">Nocardia cyriacigeorgica (strain GUH-2)</name>
    <dbReference type="NCBI Taxonomy" id="1127134"/>
    <lineage>
        <taxon>Bacteria</taxon>
        <taxon>Bacillati</taxon>
        <taxon>Actinomycetota</taxon>
        <taxon>Actinomycetes</taxon>
        <taxon>Mycobacteriales</taxon>
        <taxon>Nocardiaceae</taxon>
        <taxon>Nocardia</taxon>
    </lineage>
</organism>
<name>H6RA11_NOCCG</name>
<dbReference type="KEGG" id="ncy:NOCYR_1627"/>
<accession>H6RA11</accession>
<evidence type="ECO:0000313" key="2">
    <source>
        <dbReference type="Proteomes" id="UP000008190"/>
    </source>
</evidence>
<reference evidence="1 2" key="1">
    <citation type="journal article" date="2012" name="J. Bacteriol.">
        <title>Genome sequence of the human- and animal-pathogenic strain Nocardia cyriacigeorgica GUH-2.</title>
        <authorList>
            <person name="Zoropogui A."/>
            <person name="Pujic P."/>
            <person name="Normand P."/>
            <person name="Barbe V."/>
            <person name="Beaman B."/>
            <person name="Beaman L."/>
            <person name="Boiron P."/>
            <person name="Colinon C."/>
            <person name="Deredjian A."/>
            <person name="Graindorge A."/>
            <person name="Mangenot S."/>
            <person name="Nazaret S."/>
            <person name="Neto M."/>
            <person name="Petit S."/>
            <person name="Roche D."/>
            <person name="Vallenet D."/>
            <person name="Rodriguez-Nava V."/>
            <person name="Richard Y."/>
            <person name="Cournoyer B."/>
            <person name="Blaha D."/>
        </authorList>
    </citation>
    <scope>NUCLEOTIDE SEQUENCE [LARGE SCALE GENOMIC DNA]</scope>
    <source>
        <strain evidence="1 2">GUH-2</strain>
    </source>
</reference>
<proteinExistence type="predicted"/>